<keyword evidence="3" id="KW-1185">Reference proteome</keyword>
<sequence>MRTFSLLLLICLSPAVFAGNINYQYSGDSLQKLYAELHYLREVGIEIHQKYDLKKNPDQLRFCKGEYGYISTRAKSTIGIANRLPSPHKEEYIAAGWKAYECSQCTGNIEACDAIPPALETIKAEFKEKQNATE</sequence>
<proteinExistence type="predicted"/>
<accession>A0A1I4BQX4</accession>
<keyword evidence="1" id="KW-0732">Signal</keyword>
<evidence type="ECO:0000313" key="3">
    <source>
        <dbReference type="Proteomes" id="UP000198924"/>
    </source>
</evidence>
<reference evidence="3" key="1">
    <citation type="submission" date="2016-10" db="EMBL/GenBank/DDBJ databases">
        <authorList>
            <person name="Varghese N."/>
            <person name="Submissions S."/>
        </authorList>
    </citation>
    <scope>NUCLEOTIDE SEQUENCE [LARGE SCALE GENOMIC DNA]</scope>
    <source>
        <strain evidence="3">DSM 11578</strain>
    </source>
</reference>
<protein>
    <submittedName>
        <fullName evidence="2">Uncharacterized protein</fullName>
    </submittedName>
</protein>
<evidence type="ECO:0000256" key="1">
    <source>
        <dbReference type="SAM" id="SignalP"/>
    </source>
</evidence>
<dbReference type="Proteomes" id="UP000198924">
    <property type="component" value="Unassembled WGS sequence"/>
</dbReference>
<dbReference type="EMBL" id="FOSH01000020">
    <property type="protein sequence ID" value="SFK70376.1"/>
    <property type="molecule type" value="Genomic_DNA"/>
</dbReference>
<organism evidence="2 3">
    <name type="scientific">Methylophaga sulfidovorans</name>
    <dbReference type="NCBI Taxonomy" id="45496"/>
    <lineage>
        <taxon>Bacteria</taxon>
        <taxon>Pseudomonadati</taxon>
        <taxon>Pseudomonadota</taxon>
        <taxon>Gammaproteobacteria</taxon>
        <taxon>Thiotrichales</taxon>
        <taxon>Piscirickettsiaceae</taxon>
        <taxon>Methylophaga</taxon>
    </lineage>
</organism>
<gene>
    <name evidence="2" type="ORF">SAMN04488079_12028</name>
</gene>
<dbReference type="AlphaFoldDB" id="A0A1I4BQX4"/>
<dbReference type="RefSeq" id="WP_091715778.1">
    <property type="nucleotide sequence ID" value="NZ_FOSH01000020.1"/>
</dbReference>
<feature type="signal peptide" evidence="1">
    <location>
        <begin position="1"/>
        <end position="18"/>
    </location>
</feature>
<evidence type="ECO:0000313" key="2">
    <source>
        <dbReference type="EMBL" id="SFK70376.1"/>
    </source>
</evidence>
<dbReference type="OrthoDB" id="5609430at2"/>
<name>A0A1I4BQX4_9GAMM</name>
<feature type="chain" id="PRO_5011572630" evidence="1">
    <location>
        <begin position="19"/>
        <end position="134"/>
    </location>
</feature>